<organism evidence="1 2">
    <name type="scientific">Cuscuta epithymum</name>
    <dbReference type="NCBI Taxonomy" id="186058"/>
    <lineage>
        <taxon>Eukaryota</taxon>
        <taxon>Viridiplantae</taxon>
        <taxon>Streptophyta</taxon>
        <taxon>Embryophyta</taxon>
        <taxon>Tracheophyta</taxon>
        <taxon>Spermatophyta</taxon>
        <taxon>Magnoliopsida</taxon>
        <taxon>eudicotyledons</taxon>
        <taxon>Gunneridae</taxon>
        <taxon>Pentapetalae</taxon>
        <taxon>asterids</taxon>
        <taxon>lamiids</taxon>
        <taxon>Solanales</taxon>
        <taxon>Convolvulaceae</taxon>
        <taxon>Cuscuteae</taxon>
        <taxon>Cuscuta</taxon>
        <taxon>Cuscuta subgen. Cuscuta</taxon>
    </lineage>
</organism>
<keyword evidence="2" id="KW-1185">Reference proteome</keyword>
<sequence length="110" mass="12682">MLSYFIGETNRQNHCSLIFHVQINNGRGLPWASREVNNGTPFPHQHFKVFQYLGYYGRCNDLEAVMFILENCVGLQQIINDPAMQLGLLHIPLDPDELEQEEGCRSYAKQ</sequence>
<reference evidence="1" key="1">
    <citation type="submission" date="2022-07" db="EMBL/GenBank/DDBJ databases">
        <authorList>
            <person name="Macas J."/>
            <person name="Novak P."/>
            <person name="Neumann P."/>
        </authorList>
    </citation>
    <scope>NUCLEOTIDE SEQUENCE</scope>
</reference>
<dbReference type="AlphaFoldDB" id="A0AAV0FCR0"/>
<evidence type="ECO:0008006" key="3">
    <source>
        <dbReference type="Google" id="ProtNLM"/>
    </source>
</evidence>
<proteinExistence type="predicted"/>
<evidence type="ECO:0000313" key="2">
    <source>
        <dbReference type="Proteomes" id="UP001152523"/>
    </source>
</evidence>
<dbReference type="EMBL" id="CAMAPF010000975">
    <property type="protein sequence ID" value="CAH9133168.1"/>
    <property type="molecule type" value="Genomic_DNA"/>
</dbReference>
<evidence type="ECO:0000313" key="1">
    <source>
        <dbReference type="EMBL" id="CAH9133168.1"/>
    </source>
</evidence>
<name>A0AAV0FCR0_9ASTE</name>
<protein>
    <recommendedName>
        <fullName evidence="3">FBD domain-containing protein</fullName>
    </recommendedName>
</protein>
<dbReference type="Proteomes" id="UP001152523">
    <property type="component" value="Unassembled WGS sequence"/>
</dbReference>
<accession>A0AAV0FCR0</accession>
<comment type="caution">
    <text evidence="1">The sequence shown here is derived from an EMBL/GenBank/DDBJ whole genome shotgun (WGS) entry which is preliminary data.</text>
</comment>
<gene>
    <name evidence="1" type="ORF">CEPIT_LOCUS32740</name>
</gene>